<dbReference type="GO" id="GO:0000049">
    <property type="term" value="F:tRNA binding"/>
    <property type="evidence" value="ECO:0007669"/>
    <property type="project" value="TreeGrafter"/>
</dbReference>
<dbReference type="AlphaFoldDB" id="A0A154PP22"/>
<evidence type="ECO:0000256" key="5">
    <source>
        <dbReference type="ARBA" id="ARBA00048434"/>
    </source>
</evidence>
<evidence type="ECO:0000256" key="4">
    <source>
        <dbReference type="ARBA" id="ARBA00022691"/>
    </source>
</evidence>
<dbReference type="PIRSF" id="PIRSF016323">
    <property type="entry name" value="tRNA_m1G_mtfrase_met"/>
    <property type="match status" value="1"/>
</dbReference>
<feature type="binding site" evidence="7">
    <location>
        <position position="192"/>
    </location>
    <ligand>
        <name>S-adenosyl-L-methionine</name>
        <dbReference type="ChEBI" id="CHEBI:59789"/>
    </ligand>
</feature>
<feature type="domain" description="SAM-dependent MTase TRM10-type" evidence="9">
    <location>
        <begin position="46"/>
        <end position="239"/>
    </location>
</feature>
<evidence type="ECO:0000256" key="7">
    <source>
        <dbReference type="PIRSR" id="PIRSR016323-2"/>
    </source>
</evidence>
<organism evidence="10 11">
    <name type="scientific">Dufourea novaeangliae</name>
    <name type="common">Sweat bee</name>
    <dbReference type="NCBI Taxonomy" id="178035"/>
    <lineage>
        <taxon>Eukaryota</taxon>
        <taxon>Metazoa</taxon>
        <taxon>Ecdysozoa</taxon>
        <taxon>Arthropoda</taxon>
        <taxon>Hexapoda</taxon>
        <taxon>Insecta</taxon>
        <taxon>Pterygota</taxon>
        <taxon>Neoptera</taxon>
        <taxon>Endopterygota</taxon>
        <taxon>Hymenoptera</taxon>
        <taxon>Apocrita</taxon>
        <taxon>Aculeata</taxon>
        <taxon>Apoidea</taxon>
        <taxon>Anthophila</taxon>
        <taxon>Halictidae</taxon>
        <taxon>Rophitinae</taxon>
        <taxon>Dufourea</taxon>
    </lineage>
</organism>
<dbReference type="Proteomes" id="UP000076502">
    <property type="component" value="Unassembled WGS sequence"/>
</dbReference>
<reference evidence="10 11" key="1">
    <citation type="submission" date="2015-07" db="EMBL/GenBank/DDBJ databases">
        <title>The genome of Dufourea novaeangliae.</title>
        <authorList>
            <person name="Pan H."/>
            <person name="Kapheim K."/>
        </authorList>
    </citation>
    <scope>NUCLEOTIDE SEQUENCE [LARGE SCALE GENOMIC DNA]</scope>
    <source>
        <strain evidence="10">0120121106</strain>
        <tissue evidence="10">Whole body</tissue>
    </source>
</reference>
<feature type="binding site" evidence="7">
    <location>
        <position position="146"/>
    </location>
    <ligand>
        <name>S-adenosyl-L-methionine</name>
        <dbReference type="ChEBI" id="CHEBI:59789"/>
    </ligand>
</feature>
<dbReference type="EMBL" id="KQ434978">
    <property type="protein sequence ID" value="KZC13008.1"/>
    <property type="molecule type" value="Genomic_DNA"/>
</dbReference>
<evidence type="ECO:0000256" key="2">
    <source>
        <dbReference type="ARBA" id="ARBA00022603"/>
    </source>
</evidence>
<evidence type="ECO:0000259" key="9">
    <source>
        <dbReference type="PROSITE" id="PS51675"/>
    </source>
</evidence>
<name>A0A154PP22_DUFNO</name>
<feature type="compositionally biased region" description="Basic residues" evidence="8">
    <location>
        <begin position="1"/>
        <end position="13"/>
    </location>
</feature>
<dbReference type="STRING" id="178035.A0A154PP22"/>
<dbReference type="FunFam" id="3.40.1280.30:FF:000001">
    <property type="entry name" value="tRNA methyltransferase 10 homolog A"/>
    <property type="match status" value="1"/>
</dbReference>
<dbReference type="EC" id="2.1.1.221" evidence="1"/>
<evidence type="ECO:0000256" key="3">
    <source>
        <dbReference type="ARBA" id="ARBA00022679"/>
    </source>
</evidence>
<evidence type="ECO:0000313" key="10">
    <source>
        <dbReference type="EMBL" id="KZC13008.1"/>
    </source>
</evidence>
<dbReference type="GO" id="GO:0002939">
    <property type="term" value="P:tRNA N1-guanine methylation"/>
    <property type="evidence" value="ECO:0007669"/>
    <property type="project" value="TreeGrafter"/>
</dbReference>
<evidence type="ECO:0000256" key="6">
    <source>
        <dbReference type="PIRSR" id="PIRSR016323-1"/>
    </source>
</evidence>
<keyword evidence="3 10" id="KW-0808">Transferase</keyword>
<accession>A0A154PP22</accession>
<dbReference type="InterPro" id="IPR007356">
    <property type="entry name" value="tRNA_m1G_MeTrfase_euk"/>
</dbReference>
<feature type="compositionally biased region" description="Basic and acidic residues" evidence="8">
    <location>
        <begin position="14"/>
        <end position="29"/>
    </location>
</feature>
<dbReference type="InterPro" id="IPR028564">
    <property type="entry name" value="MT_TRM10-typ"/>
</dbReference>
<dbReference type="InterPro" id="IPR038459">
    <property type="entry name" value="MT_TRM10-typ_sf"/>
</dbReference>
<dbReference type="GO" id="GO:0005654">
    <property type="term" value="C:nucleoplasm"/>
    <property type="evidence" value="ECO:0007669"/>
    <property type="project" value="TreeGrafter"/>
</dbReference>
<dbReference type="InterPro" id="IPR016653">
    <property type="entry name" value="TRM10/TRM10A"/>
</dbReference>
<keyword evidence="4" id="KW-0949">S-adenosyl-L-methionine</keyword>
<gene>
    <name evidence="10" type="ORF">WN55_04905</name>
</gene>
<dbReference type="PROSITE" id="PS51675">
    <property type="entry name" value="SAM_MT_TRM10"/>
    <property type="match status" value="1"/>
</dbReference>
<keyword evidence="11" id="KW-1185">Reference proteome</keyword>
<dbReference type="PANTHER" id="PTHR13563">
    <property type="entry name" value="TRNA (GUANINE-9-) METHYLTRANSFERASE"/>
    <property type="match status" value="1"/>
</dbReference>
<proteinExistence type="predicted"/>
<feature type="binding site" evidence="7">
    <location>
        <position position="166"/>
    </location>
    <ligand>
        <name>S-adenosyl-L-methionine</name>
        <dbReference type="ChEBI" id="CHEBI:59789"/>
    </ligand>
</feature>
<dbReference type="Gene3D" id="3.40.1280.30">
    <property type="match status" value="1"/>
</dbReference>
<sequence length="275" mass="31957">MSKRQLKKIKKKEKWLERKGEKRLKEREKAKQKRAYARAHNIDLGPSRKALKKSTMADSNCKVGVTIDMSFDDLMIDKDVAKLTKQILRCYTLNRRALAPMQFSLTSFNGTSRMHMQKHNGYQHWDVKFYVESYLNVYPKEKVIYLTSESENIINHLEHDCVYVIGGLVDHNSHKGLCHKLAKEAGVRHGRLPLDEFLQMKARKVLTVDHVFEILLRVSEGKTWQEAFLQVLPERKNAQPILLLEENESTLKNCEDEENVCETNGTVYISLNINV</sequence>
<evidence type="ECO:0000313" key="11">
    <source>
        <dbReference type="Proteomes" id="UP000076502"/>
    </source>
</evidence>
<comment type="catalytic activity">
    <reaction evidence="5">
        <text>guanosine(9) in tRNA + S-adenosyl-L-methionine = N(1)-methylguanosine(9) in tRNA + S-adenosyl-L-homocysteine + H(+)</text>
        <dbReference type="Rhea" id="RHEA:43156"/>
        <dbReference type="Rhea" id="RHEA-COMP:10367"/>
        <dbReference type="Rhea" id="RHEA-COMP:10368"/>
        <dbReference type="ChEBI" id="CHEBI:15378"/>
        <dbReference type="ChEBI" id="CHEBI:57856"/>
        <dbReference type="ChEBI" id="CHEBI:59789"/>
        <dbReference type="ChEBI" id="CHEBI:73542"/>
        <dbReference type="ChEBI" id="CHEBI:74269"/>
        <dbReference type="EC" id="2.1.1.221"/>
    </reaction>
</comment>
<evidence type="ECO:0000256" key="1">
    <source>
        <dbReference type="ARBA" id="ARBA00012797"/>
    </source>
</evidence>
<feature type="binding site" evidence="7">
    <location>
        <position position="178"/>
    </location>
    <ligand>
        <name>S-adenosyl-L-methionine</name>
        <dbReference type="ChEBI" id="CHEBI:59789"/>
    </ligand>
</feature>
<feature type="region of interest" description="Disordered" evidence="8">
    <location>
        <begin position="1"/>
        <end position="29"/>
    </location>
</feature>
<keyword evidence="2 10" id="KW-0489">Methyltransferase</keyword>
<protein>
    <recommendedName>
        <fullName evidence="1">tRNA (guanine(9)-N(1))-methyltransferase</fullName>
        <ecNumber evidence="1">2.1.1.221</ecNumber>
    </recommendedName>
</protein>
<dbReference type="PANTHER" id="PTHR13563:SF13">
    <property type="entry name" value="TRNA METHYLTRANSFERASE 10 HOMOLOG A"/>
    <property type="match status" value="1"/>
</dbReference>
<feature type="active site" description="Proton acceptor" evidence="6">
    <location>
        <position position="170"/>
    </location>
</feature>
<dbReference type="OrthoDB" id="278300at2759"/>
<dbReference type="CDD" id="cd18101">
    <property type="entry name" value="Trm10euk_A"/>
    <property type="match status" value="1"/>
</dbReference>
<evidence type="ECO:0000256" key="8">
    <source>
        <dbReference type="SAM" id="MobiDB-lite"/>
    </source>
</evidence>
<dbReference type="GO" id="GO:0052905">
    <property type="term" value="F:tRNA (guanosine(9)-N1)-methyltransferase activity"/>
    <property type="evidence" value="ECO:0007669"/>
    <property type="project" value="UniProtKB-EC"/>
</dbReference>